<evidence type="ECO:0000313" key="3">
    <source>
        <dbReference type="EMBL" id="SLN14671.1"/>
    </source>
</evidence>
<dbReference type="GO" id="GO:0004497">
    <property type="term" value="F:monooxygenase activity"/>
    <property type="evidence" value="ECO:0007669"/>
    <property type="project" value="UniProtKB-KW"/>
</dbReference>
<dbReference type="Gene3D" id="2.30.110.10">
    <property type="entry name" value="Electron Transport, Fmn-binding Protein, Chain A"/>
    <property type="match status" value="1"/>
</dbReference>
<proteinExistence type="predicted"/>
<dbReference type="PANTHER" id="PTHR30466">
    <property type="entry name" value="FLAVIN REDUCTASE"/>
    <property type="match status" value="1"/>
</dbReference>
<dbReference type="SUPFAM" id="SSF50475">
    <property type="entry name" value="FMN-binding split barrel"/>
    <property type="match status" value="1"/>
</dbReference>
<dbReference type="EMBL" id="FWFW01000001">
    <property type="protein sequence ID" value="SLN14671.1"/>
    <property type="molecule type" value="Genomic_DNA"/>
</dbReference>
<dbReference type="STRING" id="658057.SAMN04488032_101387"/>
<protein>
    <submittedName>
        <fullName evidence="3">4-hydroxyphenylacetate 3-monooxygenase reductase component</fullName>
        <ecNumber evidence="3">1.5.1.36</ecNumber>
    </submittedName>
</protein>
<evidence type="ECO:0000313" key="4">
    <source>
        <dbReference type="Proteomes" id="UP000193307"/>
    </source>
</evidence>
<dbReference type="InterPro" id="IPR050268">
    <property type="entry name" value="NADH-dep_flavin_reductase"/>
</dbReference>
<dbReference type="GO" id="GO:0036382">
    <property type="term" value="F:flavin reductase (NADH) activity"/>
    <property type="evidence" value="ECO:0007669"/>
    <property type="project" value="UniProtKB-EC"/>
</dbReference>
<evidence type="ECO:0000259" key="2">
    <source>
        <dbReference type="SMART" id="SM00903"/>
    </source>
</evidence>
<keyword evidence="4" id="KW-1185">Reference proteome</keyword>
<dbReference type="Pfam" id="PF01613">
    <property type="entry name" value="Flavin_Reduct"/>
    <property type="match status" value="1"/>
</dbReference>
<dbReference type="SMART" id="SM00903">
    <property type="entry name" value="Flavin_Reduct"/>
    <property type="match status" value="1"/>
</dbReference>
<keyword evidence="3" id="KW-0503">Monooxygenase</keyword>
<dbReference type="InterPro" id="IPR012349">
    <property type="entry name" value="Split_barrel_FMN-bd"/>
</dbReference>
<gene>
    <name evidence="3" type="primary">hpaC</name>
    <name evidence="3" type="ORF">PAM7971_00260</name>
</gene>
<dbReference type="InterPro" id="IPR002563">
    <property type="entry name" value="Flavin_Rdtase-like_dom"/>
</dbReference>
<sequence>MSIDIQTFRDTMGLFPGAVTLITTGQGALRRGITATAVCSVSDSPPSLLVCVNRKTGTWAEIVRSGLFSVQLLGQDHADIAMAFAGAKGVSGLDKFDTGNWTSCAAAQPRLTDALASISCQVSSTTEAGSHTVFIAQIKDVAVANGEALIYAQAKFQRLAIAH</sequence>
<dbReference type="PANTHER" id="PTHR30466:SF1">
    <property type="entry name" value="FMN REDUCTASE (NADH) RUTF"/>
    <property type="match status" value="1"/>
</dbReference>
<dbReference type="GO" id="GO:0010181">
    <property type="term" value="F:FMN binding"/>
    <property type="evidence" value="ECO:0007669"/>
    <property type="project" value="InterPro"/>
</dbReference>
<dbReference type="GO" id="GO:0042602">
    <property type="term" value="F:riboflavin reductase (NADPH) activity"/>
    <property type="evidence" value="ECO:0007669"/>
    <property type="project" value="TreeGrafter"/>
</dbReference>
<organism evidence="3 4">
    <name type="scientific">Pacificibacter marinus</name>
    <dbReference type="NCBI Taxonomy" id="658057"/>
    <lineage>
        <taxon>Bacteria</taxon>
        <taxon>Pseudomonadati</taxon>
        <taxon>Pseudomonadota</taxon>
        <taxon>Alphaproteobacteria</taxon>
        <taxon>Rhodobacterales</taxon>
        <taxon>Roseobacteraceae</taxon>
        <taxon>Pacificibacter</taxon>
    </lineage>
</organism>
<feature type="domain" description="Flavin reductase like" evidence="2">
    <location>
        <begin position="12"/>
        <end position="158"/>
    </location>
</feature>
<dbReference type="Proteomes" id="UP000193307">
    <property type="component" value="Unassembled WGS sequence"/>
</dbReference>
<dbReference type="AlphaFoldDB" id="A0A1Y5RDN1"/>
<accession>A0A1Y5RDN1</accession>
<dbReference type="EC" id="1.5.1.36" evidence="3"/>
<keyword evidence="1 3" id="KW-0560">Oxidoreductase</keyword>
<name>A0A1Y5RDN1_9RHOB</name>
<dbReference type="RefSeq" id="WP_170842089.1">
    <property type="nucleotide sequence ID" value="NZ_FNZV01000001.1"/>
</dbReference>
<reference evidence="3 4" key="1">
    <citation type="submission" date="2017-03" db="EMBL/GenBank/DDBJ databases">
        <authorList>
            <person name="Afonso C.L."/>
            <person name="Miller P.J."/>
            <person name="Scott M.A."/>
            <person name="Spackman E."/>
            <person name="Goraichik I."/>
            <person name="Dimitrov K.M."/>
            <person name="Suarez D.L."/>
            <person name="Swayne D.E."/>
        </authorList>
    </citation>
    <scope>NUCLEOTIDE SEQUENCE [LARGE SCALE GENOMIC DNA]</scope>
    <source>
        <strain evidence="3 4">CECT 7971</strain>
    </source>
</reference>
<evidence type="ECO:0000256" key="1">
    <source>
        <dbReference type="ARBA" id="ARBA00023002"/>
    </source>
</evidence>